<dbReference type="STRING" id="1798404.A3B92_02125"/>
<evidence type="ECO:0008006" key="3">
    <source>
        <dbReference type="Google" id="ProtNLM"/>
    </source>
</evidence>
<sequence length="299" mass="33730">MTKLEEIVLISLKLQSLNELTSLNRKEAQERLDSITPQAMELLTSKDVVSHMQNAYSLTVPEYLANPHNQYIIDELIEFMGLLPEGAFVLDLGCGPGRDTIFMSCKNNDFRLSQMKGETNGKKTADKYSIPQNALRVAGLDQSPEMITKAELAVQFLENSGKQFVYKPIFSVGDMHNFSSLNMITYKPLFSGIWSCAALFTHTPLELLDVALHSVSSSISQDGIFFVSYTNGQATGIYDKLLLSSTGIIKYFSQPNPKQITDIAERYNLYLEKEKFNDFEVNGVIKKKNLFVSQFFRKK</sequence>
<dbReference type="Proteomes" id="UP000177960">
    <property type="component" value="Unassembled WGS sequence"/>
</dbReference>
<organism evidence="1 2">
    <name type="scientific">Candidatus Harrisonbacteria bacterium RIFCSPHIGHO2_02_FULL_42_16</name>
    <dbReference type="NCBI Taxonomy" id="1798404"/>
    <lineage>
        <taxon>Bacteria</taxon>
        <taxon>Candidatus Harrisoniibacteriota</taxon>
    </lineage>
</organism>
<dbReference type="InterPro" id="IPR029063">
    <property type="entry name" value="SAM-dependent_MTases_sf"/>
</dbReference>
<gene>
    <name evidence="1" type="ORF">A3B92_02125</name>
</gene>
<accession>A0A1G1ZGQ7</accession>
<evidence type="ECO:0000313" key="1">
    <source>
        <dbReference type="EMBL" id="OGY63715.1"/>
    </source>
</evidence>
<dbReference type="Gene3D" id="3.40.50.150">
    <property type="entry name" value="Vaccinia Virus protein VP39"/>
    <property type="match status" value="2"/>
</dbReference>
<proteinExistence type="predicted"/>
<dbReference type="SUPFAM" id="SSF53335">
    <property type="entry name" value="S-adenosyl-L-methionine-dependent methyltransferases"/>
    <property type="match status" value="1"/>
</dbReference>
<comment type="caution">
    <text evidence="1">The sequence shown here is derived from an EMBL/GenBank/DDBJ whole genome shotgun (WGS) entry which is preliminary data.</text>
</comment>
<reference evidence="1 2" key="1">
    <citation type="journal article" date="2016" name="Nat. Commun.">
        <title>Thousands of microbial genomes shed light on interconnected biogeochemical processes in an aquifer system.</title>
        <authorList>
            <person name="Anantharaman K."/>
            <person name="Brown C.T."/>
            <person name="Hug L.A."/>
            <person name="Sharon I."/>
            <person name="Castelle C.J."/>
            <person name="Probst A.J."/>
            <person name="Thomas B.C."/>
            <person name="Singh A."/>
            <person name="Wilkins M.J."/>
            <person name="Karaoz U."/>
            <person name="Brodie E.L."/>
            <person name="Williams K.H."/>
            <person name="Hubbard S.S."/>
            <person name="Banfield J.F."/>
        </authorList>
    </citation>
    <scope>NUCLEOTIDE SEQUENCE [LARGE SCALE GENOMIC DNA]</scope>
</reference>
<dbReference type="EMBL" id="MHJG01000018">
    <property type="protein sequence ID" value="OGY63715.1"/>
    <property type="molecule type" value="Genomic_DNA"/>
</dbReference>
<protein>
    <recommendedName>
        <fullName evidence="3">Methyltransferase domain-containing protein</fullName>
    </recommendedName>
</protein>
<evidence type="ECO:0000313" key="2">
    <source>
        <dbReference type="Proteomes" id="UP000177960"/>
    </source>
</evidence>
<name>A0A1G1ZGQ7_9BACT</name>
<dbReference type="AlphaFoldDB" id="A0A1G1ZGQ7"/>